<dbReference type="PROSITE" id="PS50097">
    <property type="entry name" value="BTB"/>
    <property type="match status" value="1"/>
</dbReference>
<feature type="coiled-coil region" evidence="1">
    <location>
        <begin position="250"/>
        <end position="291"/>
    </location>
</feature>
<dbReference type="Pfam" id="PF00651">
    <property type="entry name" value="BTB"/>
    <property type="match status" value="1"/>
</dbReference>
<dbReference type="CDD" id="cd18186">
    <property type="entry name" value="BTB_POZ_ZBTB_KLHL-like"/>
    <property type="match status" value="1"/>
</dbReference>
<dbReference type="EMBL" id="CP099419">
    <property type="protein sequence ID" value="USW49857.1"/>
    <property type="molecule type" value="Genomic_DNA"/>
</dbReference>
<dbReference type="Proteomes" id="UP001056384">
    <property type="component" value="Chromosome 2"/>
</dbReference>
<keyword evidence="4" id="KW-1185">Reference proteome</keyword>
<dbReference type="OrthoDB" id="3643248at2759"/>
<accession>A0A9Q9APT7</accession>
<dbReference type="SUPFAM" id="SSF54695">
    <property type="entry name" value="POZ domain"/>
    <property type="match status" value="1"/>
</dbReference>
<reference evidence="3" key="1">
    <citation type="submission" date="2022-06" db="EMBL/GenBank/DDBJ databases">
        <title>Complete genome sequences of two strains of the flax pathogen Septoria linicola.</title>
        <authorList>
            <person name="Lapalu N."/>
            <person name="Simon A."/>
            <person name="Demenou B."/>
            <person name="Paumier D."/>
            <person name="Guillot M.-P."/>
            <person name="Gout L."/>
            <person name="Valade R."/>
        </authorList>
    </citation>
    <scope>NUCLEOTIDE SEQUENCE</scope>
    <source>
        <strain evidence="3">SE15195</strain>
    </source>
</reference>
<sequence>MANEHDQAFLDAMAALHTSEQYSDMTISCGGRNFPLHRAVVCSQSDLLARQIDSAFKESLGVIEHNHFGPEVIQRMIQFLYTRLYAVPSVQVLAESTSSALTSTPTSAADADTTTNASSTVATTAKEHHEEENDYLPLNEILILHVEMAAAGNYFHIESLKQKAAEMFKTALEAHPWEKQGFPALLDCVYAQPKSEDRGMREAVLQVARKHAHALSQRQDFVATVDNSPHLGEFCAALTYAVVDDRQLEEKRYEVVRKDLSRQVERLERQLQDATDAIETEQEASHAAEKDLGTVIQILQELKHCRHTGCASPIAVVAERGGQHGQGEMMIRCQKCGTKHTKGG</sequence>
<evidence type="ECO:0000313" key="3">
    <source>
        <dbReference type="EMBL" id="USW49857.1"/>
    </source>
</evidence>
<evidence type="ECO:0000313" key="4">
    <source>
        <dbReference type="Proteomes" id="UP001056384"/>
    </source>
</evidence>
<dbReference type="AlphaFoldDB" id="A0A9Q9APT7"/>
<dbReference type="Gene3D" id="3.30.710.10">
    <property type="entry name" value="Potassium Channel Kv1.1, Chain A"/>
    <property type="match status" value="1"/>
</dbReference>
<evidence type="ECO:0000256" key="1">
    <source>
        <dbReference type="SAM" id="Coils"/>
    </source>
</evidence>
<name>A0A9Q9APT7_9PEZI</name>
<feature type="domain" description="BTB" evidence="2">
    <location>
        <begin position="23"/>
        <end position="89"/>
    </location>
</feature>
<dbReference type="PANTHER" id="PTHR47843">
    <property type="entry name" value="BTB DOMAIN-CONTAINING PROTEIN-RELATED"/>
    <property type="match status" value="1"/>
</dbReference>
<dbReference type="SMART" id="SM00225">
    <property type="entry name" value="BTB"/>
    <property type="match status" value="1"/>
</dbReference>
<keyword evidence="1" id="KW-0175">Coiled coil</keyword>
<dbReference type="PANTHER" id="PTHR47843:SF5">
    <property type="entry name" value="BTB_POZ DOMAIN PROTEIN"/>
    <property type="match status" value="1"/>
</dbReference>
<gene>
    <name evidence="3" type="ORF">Slin15195_G031760</name>
</gene>
<proteinExistence type="predicted"/>
<protein>
    <submittedName>
        <fullName evidence="3">BTB/POZ domain-containing protein</fullName>
    </submittedName>
</protein>
<dbReference type="InterPro" id="IPR011333">
    <property type="entry name" value="SKP1/BTB/POZ_sf"/>
</dbReference>
<evidence type="ECO:0000259" key="2">
    <source>
        <dbReference type="PROSITE" id="PS50097"/>
    </source>
</evidence>
<organism evidence="3 4">
    <name type="scientific">Septoria linicola</name>
    <dbReference type="NCBI Taxonomy" id="215465"/>
    <lineage>
        <taxon>Eukaryota</taxon>
        <taxon>Fungi</taxon>
        <taxon>Dikarya</taxon>
        <taxon>Ascomycota</taxon>
        <taxon>Pezizomycotina</taxon>
        <taxon>Dothideomycetes</taxon>
        <taxon>Dothideomycetidae</taxon>
        <taxon>Mycosphaerellales</taxon>
        <taxon>Mycosphaerellaceae</taxon>
        <taxon>Septoria</taxon>
    </lineage>
</organism>
<dbReference type="InterPro" id="IPR000210">
    <property type="entry name" value="BTB/POZ_dom"/>
</dbReference>